<evidence type="ECO:0000256" key="3">
    <source>
        <dbReference type="ARBA" id="ARBA00022475"/>
    </source>
</evidence>
<dbReference type="InterPro" id="IPR001507">
    <property type="entry name" value="ZP_dom"/>
</dbReference>
<evidence type="ECO:0000313" key="12">
    <source>
        <dbReference type="WBParaSite" id="PgR039_g069_t01"/>
    </source>
</evidence>
<dbReference type="AlphaFoldDB" id="A0A915BHA8"/>
<keyword evidence="6 8" id="KW-1133">Transmembrane helix</keyword>
<dbReference type="InterPro" id="IPR056953">
    <property type="entry name" value="CUT_N"/>
</dbReference>
<keyword evidence="11" id="KW-1185">Reference proteome</keyword>
<evidence type="ECO:0000256" key="4">
    <source>
        <dbReference type="ARBA" id="ARBA00022692"/>
    </source>
</evidence>
<reference evidence="12" key="1">
    <citation type="submission" date="2022-11" db="UniProtKB">
        <authorList>
            <consortium name="WormBaseParasite"/>
        </authorList>
    </citation>
    <scope>IDENTIFICATION</scope>
</reference>
<dbReference type="WBParaSite" id="PgR039_g069_t01">
    <property type="protein sequence ID" value="PgR039_g069_t01"/>
    <property type="gene ID" value="PgR039_g069"/>
</dbReference>
<proteinExistence type="predicted"/>
<dbReference type="Pfam" id="PF25057">
    <property type="entry name" value="CUT_N"/>
    <property type="match status" value="1"/>
</dbReference>
<evidence type="ECO:0000256" key="2">
    <source>
        <dbReference type="ARBA" id="ARBA00022460"/>
    </source>
</evidence>
<dbReference type="PROSITE" id="PS51034">
    <property type="entry name" value="ZP_2"/>
    <property type="match status" value="1"/>
</dbReference>
<dbReference type="PANTHER" id="PTHR22907:SF7">
    <property type="entry name" value="ZP DOMAIN-CONTAINING PROTEIN"/>
    <property type="match status" value="1"/>
</dbReference>
<keyword evidence="7 8" id="KW-0472">Membrane</keyword>
<keyword evidence="3" id="KW-1003">Cell membrane</keyword>
<dbReference type="Pfam" id="PF25301">
    <property type="entry name" value="CUT_C"/>
    <property type="match status" value="1"/>
</dbReference>
<feature type="transmembrane region" description="Helical" evidence="8">
    <location>
        <begin position="384"/>
        <end position="407"/>
    </location>
</feature>
<dbReference type="InterPro" id="IPR051962">
    <property type="entry name" value="Cuticlin"/>
</dbReference>
<organism evidence="11 12">
    <name type="scientific">Parascaris univalens</name>
    <name type="common">Nematode worm</name>
    <dbReference type="NCBI Taxonomy" id="6257"/>
    <lineage>
        <taxon>Eukaryota</taxon>
        <taxon>Metazoa</taxon>
        <taxon>Ecdysozoa</taxon>
        <taxon>Nematoda</taxon>
        <taxon>Chromadorea</taxon>
        <taxon>Rhabditida</taxon>
        <taxon>Spirurina</taxon>
        <taxon>Ascaridomorpha</taxon>
        <taxon>Ascaridoidea</taxon>
        <taxon>Ascarididae</taxon>
        <taxon>Parascaris</taxon>
    </lineage>
</organism>
<evidence type="ECO:0000256" key="1">
    <source>
        <dbReference type="ARBA" id="ARBA00004251"/>
    </source>
</evidence>
<dbReference type="SMART" id="SM00241">
    <property type="entry name" value="ZP"/>
    <property type="match status" value="1"/>
</dbReference>
<evidence type="ECO:0000256" key="7">
    <source>
        <dbReference type="ARBA" id="ARBA00023136"/>
    </source>
</evidence>
<dbReference type="PANTHER" id="PTHR22907">
    <property type="entry name" value="GH04558P"/>
    <property type="match status" value="1"/>
</dbReference>
<feature type="domain" description="ZP" evidence="10">
    <location>
        <begin position="42"/>
        <end position="284"/>
    </location>
</feature>
<dbReference type="GO" id="GO:0005886">
    <property type="term" value="C:plasma membrane"/>
    <property type="evidence" value="ECO:0007669"/>
    <property type="project" value="UniProtKB-SubCell"/>
</dbReference>
<dbReference type="Proteomes" id="UP000887569">
    <property type="component" value="Unplaced"/>
</dbReference>
<accession>A0A915BHA8</accession>
<dbReference type="GO" id="GO:0042302">
    <property type="term" value="F:structural constituent of cuticle"/>
    <property type="evidence" value="ECO:0007669"/>
    <property type="project" value="UniProtKB-KW"/>
</dbReference>
<keyword evidence="5 9" id="KW-0732">Signal</keyword>
<feature type="chain" id="PRO_5036977597" evidence="9">
    <location>
        <begin position="30"/>
        <end position="438"/>
    </location>
</feature>
<evidence type="ECO:0000313" key="11">
    <source>
        <dbReference type="Proteomes" id="UP000887569"/>
    </source>
</evidence>
<evidence type="ECO:0000256" key="6">
    <source>
        <dbReference type="ARBA" id="ARBA00022989"/>
    </source>
</evidence>
<evidence type="ECO:0000256" key="8">
    <source>
        <dbReference type="SAM" id="Phobius"/>
    </source>
</evidence>
<evidence type="ECO:0000256" key="9">
    <source>
        <dbReference type="SAM" id="SignalP"/>
    </source>
</evidence>
<keyword evidence="2" id="KW-0193">Cuticle</keyword>
<protein>
    <submittedName>
        <fullName evidence="12">ZP domain-containing protein</fullName>
    </submittedName>
</protein>
<evidence type="ECO:0000256" key="5">
    <source>
        <dbReference type="ARBA" id="ARBA00022729"/>
    </source>
</evidence>
<sequence>IKMFLRINCFLELLVFICTISLTKLSVLADIDNGLIGAPEIQCNPDTIEMAFRTKRMFTGKVFVKGHYNNPDCRVDYGKMTKDGHPVGGIKLSHGQCDMDRQRMIQPEGMQFSTVLVISFHPLFITKIDRAFHIKCLYREAAKTVSSGLEVSVLPTQSLEYDFPMPVCTYTIRKDEIDGPVLKYARVGDQIVHRWECQSDMYGVLVHSCYVEDGQGEKELIIDEKGCHTDRTLLGDPTYVEALNMAYRESLVFKFADRVVVRFQCEIRLCLKEGGGCSGITPPLCFDGDHHHLSQRSMVSSSTLPTNSTGTFNDTEKSKRNLKRRYVRSTGVSMAKPTFDTDLISQSVYVLDSEDEPTGRMDDATFEPLKHSASLKEVCVSTTIFAVLLSSLLIVFLIVTAIALWIFMKWYRISESGGDMGIRKKSYSYAANIFGSKC</sequence>
<name>A0A915BHA8_PARUN</name>
<feature type="signal peptide" evidence="9">
    <location>
        <begin position="1"/>
        <end position="29"/>
    </location>
</feature>
<comment type="subcellular location">
    <subcellularLocation>
        <location evidence="1">Cell membrane</location>
        <topology evidence="1">Single-pass type I membrane protein</topology>
    </subcellularLocation>
</comment>
<dbReference type="InterPro" id="IPR057475">
    <property type="entry name" value="CUT_C"/>
</dbReference>
<keyword evidence="4 8" id="KW-0812">Transmembrane</keyword>
<evidence type="ECO:0000259" key="10">
    <source>
        <dbReference type="PROSITE" id="PS51034"/>
    </source>
</evidence>